<dbReference type="eggNOG" id="ENOG502SCF6">
    <property type="taxonomic scope" value="Eukaryota"/>
</dbReference>
<dbReference type="Proteomes" id="UP000030645">
    <property type="component" value="Unassembled WGS sequence"/>
</dbReference>
<dbReference type="EMBL" id="KE345061">
    <property type="protein sequence ID" value="EXB92386.1"/>
    <property type="molecule type" value="Genomic_DNA"/>
</dbReference>
<keyword evidence="1" id="KW-0472">Membrane</keyword>
<sequence length="68" mass="8158">MGLMKAWSLKKVRKELRPWRLISAFRWKRQDFQPSILDDVVFRIMYVVEAVVLVSILCFFFVCCGCHF</sequence>
<evidence type="ECO:0008006" key="4">
    <source>
        <dbReference type="Google" id="ProtNLM"/>
    </source>
</evidence>
<reference evidence="3" key="1">
    <citation type="submission" date="2013-01" db="EMBL/GenBank/DDBJ databases">
        <title>Draft Genome Sequence of a Mulberry Tree, Morus notabilis C.K. Schneid.</title>
        <authorList>
            <person name="He N."/>
            <person name="Zhao S."/>
        </authorList>
    </citation>
    <scope>NUCLEOTIDE SEQUENCE</scope>
</reference>
<evidence type="ECO:0000313" key="2">
    <source>
        <dbReference type="EMBL" id="EXB92386.1"/>
    </source>
</evidence>
<proteinExistence type="predicted"/>
<dbReference type="STRING" id="981085.W9RQG5"/>
<keyword evidence="3" id="KW-1185">Reference proteome</keyword>
<protein>
    <recommendedName>
        <fullName evidence="4">Transmembrane protein</fullName>
    </recommendedName>
</protein>
<name>W9RQG5_9ROSA</name>
<dbReference type="PANTHER" id="PTHR33726:SF8">
    <property type="entry name" value="TRANSMEMBRANE PROTEIN"/>
    <property type="match status" value="1"/>
</dbReference>
<dbReference type="AlphaFoldDB" id="W9RQG5"/>
<dbReference type="KEGG" id="mnt:21404229"/>
<accession>W9RQG5</accession>
<evidence type="ECO:0000313" key="3">
    <source>
        <dbReference type="Proteomes" id="UP000030645"/>
    </source>
</evidence>
<dbReference type="OrthoDB" id="675983at2759"/>
<evidence type="ECO:0000256" key="1">
    <source>
        <dbReference type="SAM" id="Phobius"/>
    </source>
</evidence>
<feature type="transmembrane region" description="Helical" evidence="1">
    <location>
        <begin position="44"/>
        <end position="66"/>
    </location>
</feature>
<dbReference type="PANTHER" id="PTHR33726">
    <property type="entry name" value="TRANSMEMBRANE PROTEIN"/>
    <property type="match status" value="1"/>
</dbReference>
<keyword evidence="1" id="KW-0812">Transmembrane</keyword>
<organism evidence="2 3">
    <name type="scientific">Morus notabilis</name>
    <dbReference type="NCBI Taxonomy" id="981085"/>
    <lineage>
        <taxon>Eukaryota</taxon>
        <taxon>Viridiplantae</taxon>
        <taxon>Streptophyta</taxon>
        <taxon>Embryophyta</taxon>
        <taxon>Tracheophyta</taxon>
        <taxon>Spermatophyta</taxon>
        <taxon>Magnoliopsida</taxon>
        <taxon>eudicotyledons</taxon>
        <taxon>Gunneridae</taxon>
        <taxon>Pentapetalae</taxon>
        <taxon>rosids</taxon>
        <taxon>fabids</taxon>
        <taxon>Rosales</taxon>
        <taxon>Moraceae</taxon>
        <taxon>Moreae</taxon>
        <taxon>Morus</taxon>
    </lineage>
</organism>
<keyword evidence="1" id="KW-1133">Transmembrane helix</keyword>
<gene>
    <name evidence="2" type="ORF">L484_021370</name>
</gene>